<sequence>MGCQAFFLNILTLLEVCLLWGSRRRWMLNYLFSLMAPEFSPQGSSHRCTEEQVMDHFQDFLLSLEDDKVTGYAEPVAWKAEDDLNVLQQSPLMTRRWNN</sequence>
<dbReference type="EMBL" id="MU825886">
    <property type="protein sequence ID" value="KAJ7384537.1"/>
    <property type="molecule type" value="Genomic_DNA"/>
</dbReference>
<feature type="transmembrane region" description="Helical" evidence="1">
    <location>
        <begin position="6"/>
        <end position="22"/>
    </location>
</feature>
<evidence type="ECO:0000256" key="1">
    <source>
        <dbReference type="SAM" id="Phobius"/>
    </source>
</evidence>
<protein>
    <submittedName>
        <fullName evidence="2">Uncharacterized protein</fullName>
    </submittedName>
</protein>
<reference evidence="2" key="1">
    <citation type="submission" date="2023-01" db="EMBL/GenBank/DDBJ databases">
        <title>Genome assembly of the deep-sea coral Lophelia pertusa.</title>
        <authorList>
            <person name="Herrera S."/>
            <person name="Cordes E."/>
        </authorList>
    </citation>
    <scope>NUCLEOTIDE SEQUENCE</scope>
    <source>
        <strain evidence="2">USNM1676648</strain>
        <tissue evidence="2">Polyp</tissue>
    </source>
</reference>
<accession>A0A9X0D292</accession>
<proteinExistence type="predicted"/>
<keyword evidence="1" id="KW-0812">Transmembrane</keyword>
<name>A0A9X0D292_9CNID</name>
<evidence type="ECO:0000313" key="3">
    <source>
        <dbReference type="Proteomes" id="UP001163046"/>
    </source>
</evidence>
<evidence type="ECO:0000313" key="2">
    <source>
        <dbReference type="EMBL" id="KAJ7384537.1"/>
    </source>
</evidence>
<dbReference type="Proteomes" id="UP001163046">
    <property type="component" value="Unassembled WGS sequence"/>
</dbReference>
<gene>
    <name evidence="2" type="ORF">OS493_021168</name>
</gene>
<keyword evidence="1" id="KW-1133">Transmembrane helix</keyword>
<keyword evidence="3" id="KW-1185">Reference proteome</keyword>
<keyword evidence="1" id="KW-0472">Membrane</keyword>
<dbReference type="AlphaFoldDB" id="A0A9X0D292"/>
<dbReference type="OrthoDB" id="8957740at2759"/>
<organism evidence="2 3">
    <name type="scientific">Desmophyllum pertusum</name>
    <dbReference type="NCBI Taxonomy" id="174260"/>
    <lineage>
        <taxon>Eukaryota</taxon>
        <taxon>Metazoa</taxon>
        <taxon>Cnidaria</taxon>
        <taxon>Anthozoa</taxon>
        <taxon>Hexacorallia</taxon>
        <taxon>Scleractinia</taxon>
        <taxon>Caryophylliina</taxon>
        <taxon>Caryophylliidae</taxon>
        <taxon>Desmophyllum</taxon>
    </lineage>
</organism>
<comment type="caution">
    <text evidence="2">The sequence shown here is derived from an EMBL/GenBank/DDBJ whole genome shotgun (WGS) entry which is preliminary data.</text>
</comment>